<evidence type="ECO:0000256" key="5">
    <source>
        <dbReference type="ARBA" id="ARBA00012229"/>
    </source>
</evidence>
<dbReference type="PRINTS" id="PR00371">
    <property type="entry name" value="FPNCR"/>
</dbReference>
<organism evidence="24">
    <name type="scientific">Thermosporothrix sp. COM3</name>
    <dbReference type="NCBI Taxonomy" id="2490863"/>
    <lineage>
        <taxon>Bacteria</taxon>
        <taxon>Bacillati</taxon>
        <taxon>Chloroflexota</taxon>
        <taxon>Ktedonobacteria</taxon>
        <taxon>Ktedonobacterales</taxon>
        <taxon>Thermosporotrichaceae</taxon>
        <taxon>Thermosporothrix</taxon>
    </lineage>
</organism>
<keyword evidence="13" id="KW-0560">Oxidoreductase</keyword>
<evidence type="ECO:0000256" key="19">
    <source>
        <dbReference type="ARBA" id="ARBA00048649"/>
    </source>
</evidence>
<evidence type="ECO:0000256" key="8">
    <source>
        <dbReference type="ARBA" id="ARBA00022621"/>
    </source>
</evidence>
<comment type="similarity">
    <text evidence="4">Belongs to the globin family. Two-domain flavohemoproteins subfamily.</text>
</comment>
<comment type="catalytic activity">
    <reaction evidence="19">
        <text>2 nitric oxide + NADH + 2 O2 = 2 nitrate + NAD(+) + H(+)</text>
        <dbReference type="Rhea" id="RHEA:19469"/>
        <dbReference type="ChEBI" id="CHEBI:15378"/>
        <dbReference type="ChEBI" id="CHEBI:15379"/>
        <dbReference type="ChEBI" id="CHEBI:16480"/>
        <dbReference type="ChEBI" id="CHEBI:17632"/>
        <dbReference type="ChEBI" id="CHEBI:57540"/>
        <dbReference type="ChEBI" id="CHEBI:57945"/>
        <dbReference type="EC" id="1.14.12.17"/>
    </reaction>
</comment>
<keyword evidence="7 21" id="KW-0349">Heme</keyword>
<dbReference type="Gene3D" id="1.10.490.10">
    <property type="entry name" value="Globins"/>
    <property type="match status" value="1"/>
</dbReference>
<evidence type="ECO:0000256" key="11">
    <source>
        <dbReference type="ARBA" id="ARBA00022827"/>
    </source>
</evidence>
<dbReference type="InterPro" id="IPR017938">
    <property type="entry name" value="Riboflavin_synthase-like_b-brl"/>
</dbReference>
<name>A0A455SFD3_9CHLR</name>
<dbReference type="Pfam" id="PF00042">
    <property type="entry name" value="Globin"/>
    <property type="match status" value="1"/>
</dbReference>
<dbReference type="InterPro" id="IPR000971">
    <property type="entry name" value="Globin"/>
</dbReference>
<dbReference type="GO" id="GO:0020037">
    <property type="term" value="F:heme binding"/>
    <property type="evidence" value="ECO:0007669"/>
    <property type="project" value="InterPro"/>
</dbReference>
<dbReference type="NCBIfam" id="NF009805">
    <property type="entry name" value="PRK13289.1"/>
    <property type="match status" value="1"/>
</dbReference>
<dbReference type="EMBL" id="AP019376">
    <property type="protein sequence ID" value="BBH86031.1"/>
    <property type="molecule type" value="Genomic_DNA"/>
</dbReference>
<keyword evidence="15" id="KW-0520">NAD</keyword>
<evidence type="ECO:0000256" key="3">
    <source>
        <dbReference type="ARBA" id="ARBA00006401"/>
    </source>
</evidence>
<dbReference type="GO" id="GO:0046210">
    <property type="term" value="P:nitric oxide catabolic process"/>
    <property type="evidence" value="ECO:0007669"/>
    <property type="project" value="TreeGrafter"/>
</dbReference>
<dbReference type="Pfam" id="PF00175">
    <property type="entry name" value="NAD_binding_1"/>
    <property type="match status" value="1"/>
</dbReference>
<keyword evidence="8 21" id="KW-0561">Oxygen transport</keyword>
<dbReference type="PANTHER" id="PTHR43396">
    <property type="entry name" value="FLAVOHEMOPROTEIN"/>
    <property type="match status" value="1"/>
</dbReference>
<evidence type="ECO:0000256" key="16">
    <source>
        <dbReference type="ARBA" id="ARBA00030024"/>
    </source>
</evidence>
<dbReference type="AlphaFoldDB" id="A0A455SFD3"/>
<dbReference type="InterPro" id="IPR017927">
    <property type="entry name" value="FAD-bd_FR_type"/>
</dbReference>
<evidence type="ECO:0000256" key="7">
    <source>
        <dbReference type="ARBA" id="ARBA00022617"/>
    </source>
</evidence>
<dbReference type="SUPFAM" id="SSF46458">
    <property type="entry name" value="Globin-like"/>
    <property type="match status" value="1"/>
</dbReference>
<dbReference type="FunFam" id="1.10.490.10:FF:000003">
    <property type="entry name" value="Flavohemoprotein"/>
    <property type="match status" value="1"/>
</dbReference>
<dbReference type="InterPro" id="IPR001709">
    <property type="entry name" value="Flavoprot_Pyr_Nucl_cyt_Rdtase"/>
</dbReference>
<dbReference type="GO" id="GO:0008941">
    <property type="term" value="F:nitric oxide dioxygenase NAD(P)H activity"/>
    <property type="evidence" value="ECO:0007669"/>
    <property type="project" value="UniProtKB-EC"/>
</dbReference>
<evidence type="ECO:0000259" key="22">
    <source>
        <dbReference type="PROSITE" id="PS01033"/>
    </source>
</evidence>
<evidence type="ECO:0000256" key="1">
    <source>
        <dbReference type="ARBA" id="ARBA00001970"/>
    </source>
</evidence>
<dbReference type="InterPro" id="IPR012292">
    <property type="entry name" value="Globin/Proto"/>
</dbReference>
<protein>
    <recommendedName>
        <fullName evidence="6">Flavohemoprotein</fullName>
        <ecNumber evidence="5">1.14.12.17</ecNumber>
    </recommendedName>
    <alternativeName>
        <fullName evidence="17">Flavohemoglobin</fullName>
    </alternativeName>
    <alternativeName>
        <fullName evidence="16">Hemoglobin-like protein</fullName>
    </alternativeName>
    <alternativeName>
        <fullName evidence="18">Nitric oxide dioxygenase</fullName>
    </alternativeName>
</protein>
<evidence type="ECO:0000256" key="6">
    <source>
        <dbReference type="ARBA" id="ARBA00014637"/>
    </source>
</evidence>
<proteinExistence type="inferred from homology"/>
<keyword evidence="21" id="KW-0813">Transport</keyword>
<evidence type="ECO:0000256" key="2">
    <source>
        <dbReference type="ARBA" id="ARBA00001974"/>
    </source>
</evidence>
<gene>
    <name evidence="24" type="primary">hmp</name>
    <name evidence="24" type="ORF">KTC_07820</name>
</gene>
<feature type="domain" description="Globin" evidence="22">
    <location>
        <begin position="2"/>
        <end position="139"/>
    </location>
</feature>
<dbReference type="PROSITE" id="PS51384">
    <property type="entry name" value="FAD_FR"/>
    <property type="match status" value="1"/>
</dbReference>
<reference evidence="24" key="1">
    <citation type="submission" date="2018-12" db="EMBL/GenBank/DDBJ databases">
        <title>Novel natural products biosynthetic potential of the class Ktedonobacteria.</title>
        <authorList>
            <person name="Zheng Y."/>
            <person name="Saitou A."/>
            <person name="Wang C.M."/>
            <person name="Toyoda A."/>
            <person name="Minakuchi Y."/>
            <person name="Sekiguchi Y."/>
            <person name="Ueda K."/>
            <person name="Takano H."/>
            <person name="Sakai Y."/>
            <person name="Yokota A."/>
            <person name="Yabe S."/>
        </authorList>
    </citation>
    <scope>NUCLEOTIDE SEQUENCE</scope>
    <source>
        <strain evidence="24">COM3</strain>
    </source>
</reference>
<evidence type="ECO:0000256" key="9">
    <source>
        <dbReference type="ARBA" id="ARBA00022630"/>
    </source>
</evidence>
<dbReference type="FunFam" id="2.40.30.10:FF:000034">
    <property type="entry name" value="Flavohemoprotein"/>
    <property type="match status" value="1"/>
</dbReference>
<evidence type="ECO:0000256" key="15">
    <source>
        <dbReference type="ARBA" id="ARBA00023027"/>
    </source>
</evidence>
<evidence type="ECO:0000256" key="17">
    <source>
        <dbReference type="ARBA" id="ARBA00030929"/>
    </source>
</evidence>
<dbReference type="Gene3D" id="2.40.30.10">
    <property type="entry name" value="Translation factors"/>
    <property type="match status" value="1"/>
</dbReference>
<comment type="cofactor">
    <cofactor evidence="1">
        <name>heme b</name>
        <dbReference type="ChEBI" id="CHEBI:60344"/>
    </cofactor>
</comment>
<keyword evidence="9" id="KW-0285">Flavoprotein</keyword>
<evidence type="ECO:0000256" key="13">
    <source>
        <dbReference type="ARBA" id="ARBA00023002"/>
    </source>
</evidence>
<dbReference type="Pfam" id="PF00970">
    <property type="entry name" value="FAD_binding_6"/>
    <property type="match status" value="1"/>
</dbReference>
<comment type="catalytic activity">
    <reaction evidence="20">
        <text>2 nitric oxide + NADPH + 2 O2 = 2 nitrate + NADP(+) + H(+)</text>
        <dbReference type="Rhea" id="RHEA:19465"/>
        <dbReference type="ChEBI" id="CHEBI:15378"/>
        <dbReference type="ChEBI" id="CHEBI:15379"/>
        <dbReference type="ChEBI" id="CHEBI:16480"/>
        <dbReference type="ChEBI" id="CHEBI:17632"/>
        <dbReference type="ChEBI" id="CHEBI:57783"/>
        <dbReference type="ChEBI" id="CHEBI:58349"/>
        <dbReference type="EC" id="1.14.12.17"/>
    </reaction>
</comment>
<sequence>MALQREEIQLVASLVPVLKAHGSEITTRFYNMMFTAHPELLNIFNHSNQRDGLQQQALASSVYAAAAHIDNLDAIEPVVRHIAHKHCSLNVQPEHYPIVGKYLTLAVKDVLGDAVTPEVERVWLKAYDVIADYFIRMEQDIYRSVAGSKGGWTGFRPFIIRRKVQECTDILSLTLEPEDGQPIMTHQPGQYITVKVQKDGYSHLRQYSLISAPGKPYYRIGVKLERENTEKAGIVSSSLHYDFNEGDRIEISAPYGAFTLDPHASTDVLLLAGGVGITPLLGMARAIAEENPGRRVTLLHAVREKAYHAFGEEINELVAAHPSFSATTLYERCTDADRQAGIKAGRITLDWLQEHAGQHVDVYLCGPRPFMTAVLSMLQEINHPASQIHLEVFGPALSFPQPEAPRKTTSAAH</sequence>
<evidence type="ECO:0000259" key="23">
    <source>
        <dbReference type="PROSITE" id="PS51384"/>
    </source>
</evidence>
<evidence type="ECO:0000256" key="14">
    <source>
        <dbReference type="ARBA" id="ARBA00023004"/>
    </source>
</evidence>
<comment type="similarity">
    <text evidence="3">In the C-terminal section; belongs to the flavoprotein pyridine nucleotide cytochrome reductase family.</text>
</comment>
<evidence type="ECO:0000256" key="21">
    <source>
        <dbReference type="RuleBase" id="RU000356"/>
    </source>
</evidence>
<dbReference type="PROSITE" id="PS01033">
    <property type="entry name" value="GLOBIN"/>
    <property type="match status" value="1"/>
</dbReference>
<dbReference type="CDD" id="cd14777">
    <property type="entry name" value="Yhb1-globin-like"/>
    <property type="match status" value="1"/>
</dbReference>
<feature type="domain" description="FAD-binding FR-type" evidence="23">
    <location>
        <begin position="153"/>
        <end position="261"/>
    </location>
</feature>
<evidence type="ECO:0000256" key="12">
    <source>
        <dbReference type="ARBA" id="ARBA00022857"/>
    </source>
</evidence>
<comment type="cofactor">
    <cofactor evidence="2">
        <name>FAD</name>
        <dbReference type="ChEBI" id="CHEBI:57692"/>
    </cofactor>
</comment>
<dbReference type="CDD" id="cd06184">
    <property type="entry name" value="flavohem_like_fad_nad_binding"/>
    <property type="match status" value="1"/>
</dbReference>
<dbReference type="GO" id="GO:0071949">
    <property type="term" value="F:FAD binding"/>
    <property type="evidence" value="ECO:0007669"/>
    <property type="project" value="TreeGrafter"/>
</dbReference>
<dbReference type="InterPro" id="IPR039261">
    <property type="entry name" value="FNR_nucleotide-bd"/>
</dbReference>
<keyword evidence="10" id="KW-0479">Metal-binding</keyword>
<dbReference type="GO" id="GO:0071500">
    <property type="term" value="P:cellular response to nitrosative stress"/>
    <property type="evidence" value="ECO:0007669"/>
    <property type="project" value="TreeGrafter"/>
</dbReference>
<dbReference type="InterPro" id="IPR009050">
    <property type="entry name" value="Globin-like_sf"/>
</dbReference>
<dbReference type="EC" id="1.14.12.17" evidence="5"/>
<evidence type="ECO:0000313" key="24">
    <source>
        <dbReference type="EMBL" id="BBH86031.1"/>
    </source>
</evidence>
<keyword evidence="14" id="KW-0408">Iron</keyword>
<evidence type="ECO:0000256" key="20">
    <source>
        <dbReference type="ARBA" id="ARBA00049433"/>
    </source>
</evidence>
<keyword evidence="11" id="KW-0274">FAD</keyword>
<dbReference type="PRINTS" id="PR00410">
    <property type="entry name" value="PHEHYDRXLASE"/>
</dbReference>
<evidence type="ECO:0000256" key="10">
    <source>
        <dbReference type="ARBA" id="ARBA00022723"/>
    </source>
</evidence>
<dbReference type="SUPFAM" id="SSF63380">
    <property type="entry name" value="Riboflavin synthase domain-like"/>
    <property type="match status" value="1"/>
</dbReference>
<evidence type="ECO:0000256" key="4">
    <source>
        <dbReference type="ARBA" id="ARBA00008414"/>
    </source>
</evidence>
<dbReference type="GO" id="GO:0046872">
    <property type="term" value="F:metal ion binding"/>
    <property type="evidence" value="ECO:0007669"/>
    <property type="project" value="UniProtKB-KW"/>
</dbReference>
<dbReference type="Gene3D" id="3.40.50.80">
    <property type="entry name" value="Nucleotide-binding domain of ferredoxin-NADP reductase (FNR) module"/>
    <property type="match status" value="1"/>
</dbReference>
<dbReference type="GO" id="GO:0005344">
    <property type="term" value="F:oxygen carrier activity"/>
    <property type="evidence" value="ECO:0007669"/>
    <property type="project" value="UniProtKB-KW"/>
</dbReference>
<keyword evidence="12" id="KW-0521">NADP</keyword>
<dbReference type="GO" id="GO:0019825">
    <property type="term" value="F:oxygen binding"/>
    <property type="evidence" value="ECO:0007669"/>
    <property type="project" value="InterPro"/>
</dbReference>
<evidence type="ECO:0000256" key="18">
    <source>
        <dbReference type="ARBA" id="ARBA00033187"/>
    </source>
</evidence>
<dbReference type="InterPro" id="IPR001433">
    <property type="entry name" value="OxRdtase_FAD/NAD-bd"/>
</dbReference>
<dbReference type="InterPro" id="IPR008333">
    <property type="entry name" value="Cbr1-like_FAD-bd_dom"/>
</dbReference>
<accession>A0A455SFD3</accession>
<dbReference type="PANTHER" id="PTHR43396:SF3">
    <property type="entry name" value="FLAVOHEMOPROTEIN"/>
    <property type="match status" value="1"/>
</dbReference>
<dbReference type="SUPFAM" id="SSF52343">
    <property type="entry name" value="Ferredoxin reductase-like, C-terminal NADP-linked domain"/>
    <property type="match status" value="1"/>
</dbReference>